<dbReference type="Proteomes" id="UP000000560">
    <property type="component" value="Chromosome V"/>
</dbReference>
<accession>Q5ATC5</accession>
<dbReference type="Pfam" id="PF11885">
    <property type="entry name" value="DUF3405"/>
    <property type="match status" value="1"/>
</dbReference>
<dbReference type="InterPro" id="IPR021822">
    <property type="entry name" value="DUF3405"/>
</dbReference>
<protein>
    <submittedName>
        <fullName evidence="2">Uncharacterized protein</fullName>
    </submittedName>
</protein>
<keyword evidence="3" id="KW-1185">Reference proteome</keyword>
<dbReference type="PANTHER" id="PTHR36205:SF4">
    <property type="match status" value="1"/>
</dbReference>
<dbReference type="InParanoid" id="Q5ATC5"/>
<dbReference type="AlphaFoldDB" id="Q5ATC5"/>
<dbReference type="STRING" id="227321.Q5ATC5"/>
<evidence type="ECO:0000313" key="2">
    <source>
        <dbReference type="EMBL" id="CBF80589.1"/>
    </source>
</evidence>
<organism evidence="2 3">
    <name type="scientific">Emericella nidulans (strain FGSC A4 / ATCC 38163 / CBS 112.46 / NRRL 194 / M139)</name>
    <name type="common">Aspergillus nidulans</name>
    <dbReference type="NCBI Taxonomy" id="227321"/>
    <lineage>
        <taxon>Eukaryota</taxon>
        <taxon>Fungi</taxon>
        <taxon>Dikarya</taxon>
        <taxon>Ascomycota</taxon>
        <taxon>Pezizomycotina</taxon>
        <taxon>Eurotiomycetes</taxon>
        <taxon>Eurotiomycetidae</taxon>
        <taxon>Eurotiales</taxon>
        <taxon>Aspergillaceae</taxon>
        <taxon>Aspergillus</taxon>
        <taxon>Aspergillus subgen. Nidulantes</taxon>
    </lineage>
</organism>
<dbReference type="OrthoDB" id="3353407at2759"/>
<evidence type="ECO:0000313" key="3">
    <source>
        <dbReference type="Proteomes" id="UP000000560"/>
    </source>
</evidence>
<dbReference type="RefSeq" id="XP_681724.1">
    <property type="nucleotide sequence ID" value="XM_676632.1"/>
</dbReference>
<sequence>MSDQYSLSHLLEQQHLADCTKYERQWRPSDDNSPPPNEPVGPGTMRDVREEQFYLGGKNTVQPWDDSFPSPLMPAIYDPYPDYNSGVWSDTWKGTFRTCEGPRGGTLDRQNVEDMVLTYPGVQGGFPYPKYGSYEALGLDGYTCTTRASRLAAYGYSESGLNSTADPIVWDNVNWGTLQSECLQRNINRYHEPKRTPRLSILPLNPIRTEAPANDDEGISSPATKKRTAVVLRAWHDIVWTENLKEHVRSLIMELSLHSGAEYEVFLLTHVKDNDLLLCGVDEAKIRALKKKFIPREFWDITVLFDERTLQSWYPKVDEHRPVYQYAQPLQIFSTVFPDFHYYWQLEMDARFTGHTYHFLERASEFAKQQSRKYLWERNAYFYIPGAHGTWEEFMHTVDKSLLKRESNTVWGPAPPHSWIQPVGPEPPISSPQDDDYEWGVGEEADLITFLPIFDPSDTTWVFWNLLWNLPIETTTRRTSPVMIGRFSHRLLQVMHNAQIEQGVALVSEMMPSSFALWHGLKAVHAPHPIYADGKWMPKELNNIVNKVAGGPEKINGGKDSFWNWDHKLDHIVYRMSYMFTGQPAEDFYRRWLGYKPNPAQYTDGSRHQDPQGRNWFDGGHLNTELDKGPDMAVPV</sequence>
<proteinExistence type="predicted"/>
<dbReference type="KEGG" id="ani:ANIA_08455"/>
<dbReference type="OMA" id="VILRAWH"/>
<gene>
    <name evidence="2" type="ORF">ANIA_08455</name>
</gene>
<feature type="compositionally biased region" description="Basic and acidic residues" evidence="1">
    <location>
        <begin position="21"/>
        <end position="30"/>
    </location>
</feature>
<reference evidence="3" key="1">
    <citation type="journal article" date="2005" name="Nature">
        <title>Sequencing of Aspergillus nidulans and comparative analysis with A. fumigatus and A. oryzae.</title>
        <authorList>
            <person name="Galagan J.E."/>
            <person name="Calvo S.E."/>
            <person name="Cuomo C."/>
            <person name="Ma L.J."/>
            <person name="Wortman J.R."/>
            <person name="Batzoglou S."/>
            <person name="Lee S.I."/>
            <person name="Basturkmen M."/>
            <person name="Spevak C.C."/>
            <person name="Clutterbuck J."/>
            <person name="Kapitonov V."/>
            <person name="Jurka J."/>
            <person name="Scazzocchio C."/>
            <person name="Farman M."/>
            <person name="Butler J."/>
            <person name="Purcell S."/>
            <person name="Harris S."/>
            <person name="Braus G.H."/>
            <person name="Draht O."/>
            <person name="Busch S."/>
            <person name="D'Enfert C."/>
            <person name="Bouchier C."/>
            <person name="Goldman G.H."/>
            <person name="Bell-Pedersen D."/>
            <person name="Griffiths-Jones S."/>
            <person name="Doonan J.H."/>
            <person name="Yu J."/>
            <person name="Vienken K."/>
            <person name="Pain A."/>
            <person name="Freitag M."/>
            <person name="Selker E.U."/>
            <person name="Archer D.B."/>
            <person name="Penalva M.A."/>
            <person name="Oakley B.R."/>
            <person name="Momany M."/>
            <person name="Tanaka T."/>
            <person name="Kumagai T."/>
            <person name="Asai K."/>
            <person name="Machida M."/>
            <person name="Nierman W.C."/>
            <person name="Denning D.W."/>
            <person name="Caddick M."/>
            <person name="Hynes M."/>
            <person name="Paoletti M."/>
            <person name="Fischer R."/>
            <person name="Miller B."/>
            <person name="Dyer P."/>
            <person name="Sachs M.S."/>
            <person name="Osmani S.A."/>
            <person name="Birren B.W."/>
        </authorList>
    </citation>
    <scope>NUCLEOTIDE SEQUENCE [LARGE SCALE GENOMIC DNA]</scope>
    <source>
        <strain evidence="3">FGSC A4 / ATCC 38163 / CBS 112.46 / NRRL 194 / M139</strain>
    </source>
</reference>
<reference evidence="3" key="2">
    <citation type="journal article" date="2009" name="Fungal Genet. Biol.">
        <title>The 2008 update of the Aspergillus nidulans genome annotation: a community effort.</title>
        <authorList>
            <person name="Wortman J.R."/>
            <person name="Gilsenan J.M."/>
            <person name="Joardar V."/>
            <person name="Deegan J."/>
            <person name="Clutterbuck J."/>
            <person name="Andersen M.R."/>
            <person name="Archer D."/>
            <person name="Bencina M."/>
            <person name="Braus G."/>
            <person name="Coutinho P."/>
            <person name="von Dohren H."/>
            <person name="Doonan J."/>
            <person name="Driessen A.J."/>
            <person name="Durek P."/>
            <person name="Espeso E."/>
            <person name="Fekete E."/>
            <person name="Flipphi M."/>
            <person name="Estrada C.G."/>
            <person name="Geysens S."/>
            <person name="Goldman G."/>
            <person name="de Groot P.W."/>
            <person name="Hansen K."/>
            <person name="Harris S.D."/>
            <person name="Heinekamp T."/>
            <person name="Helmstaedt K."/>
            <person name="Henrissat B."/>
            <person name="Hofmann G."/>
            <person name="Homan T."/>
            <person name="Horio T."/>
            <person name="Horiuchi H."/>
            <person name="James S."/>
            <person name="Jones M."/>
            <person name="Karaffa L."/>
            <person name="Karanyi Z."/>
            <person name="Kato M."/>
            <person name="Keller N."/>
            <person name="Kelly D.E."/>
            <person name="Kiel J.A."/>
            <person name="Kim J.M."/>
            <person name="van der Klei I.J."/>
            <person name="Klis F.M."/>
            <person name="Kovalchuk A."/>
            <person name="Krasevec N."/>
            <person name="Kubicek C.P."/>
            <person name="Liu B."/>
            <person name="Maccabe A."/>
            <person name="Meyer V."/>
            <person name="Mirabito P."/>
            <person name="Miskei M."/>
            <person name="Mos M."/>
            <person name="Mullins J."/>
            <person name="Nelson D.R."/>
            <person name="Nielsen J."/>
            <person name="Oakley B.R."/>
            <person name="Osmani S.A."/>
            <person name="Pakula T."/>
            <person name="Paszewski A."/>
            <person name="Paulsen I."/>
            <person name="Pilsyk S."/>
            <person name="Pocsi I."/>
            <person name="Punt P.J."/>
            <person name="Ram A.F."/>
            <person name="Ren Q."/>
            <person name="Robellet X."/>
            <person name="Robson G."/>
            <person name="Seiboth B."/>
            <person name="van Solingen P."/>
            <person name="Specht T."/>
            <person name="Sun J."/>
            <person name="Taheri-Talesh N."/>
            <person name="Takeshita N."/>
            <person name="Ussery D."/>
            <person name="vanKuyk P.A."/>
            <person name="Visser H."/>
            <person name="van de Vondervoort P.J."/>
            <person name="de Vries R.P."/>
            <person name="Walton J."/>
            <person name="Xiang X."/>
            <person name="Xiong Y."/>
            <person name="Zeng A.P."/>
            <person name="Brandt B.W."/>
            <person name="Cornell M.J."/>
            <person name="van den Hondel C.A."/>
            <person name="Visser J."/>
            <person name="Oliver S.G."/>
            <person name="Turner G."/>
        </authorList>
    </citation>
    <scope>GENOME REANNOTATION</scope>
    <source>
        <strain evidence="3">FGSC A4 / ATCC 38163 / CBS 112.46 / NRRL 194 / M139</strain>
    </source>
</reference>
<dbReference type="GeneID" id="2868887"/>
<name>Q5ATC5_EMENI</name>
<dbReference type="PANTHER" id="PTHR36205">
    <property type="entry name" value="CHROMOSOME 19, WHOLE GENOME SHOTGUN SEQUENCE"/>
    <property type="match status" value="1"/>
</dbReference>
<feature type="region of interest" description="Disordered" evidence="1">
    <location>
        <begin position="21"/>
        <end position="45"/>
    </location>
</feature>
<accession>C8VEG7</accession>
<dbReference type="HOGENOM" id="CLU_009650_0_0_1"/>
<dbReference type="eggNOG" id="ENOG502SMKU">
    <property type="taxonomic scope" value="Eukaryota"/>
</dbReference>
<evidence type="ECO:0000256" key="1">
    <source>
        <dbReference type="SAM" id="MobiDB-lite"/>
    </source>
</evidence>
<dbReference type="EMBL" id="BN001305">
    <property type="protein sequence ID" value="CBF80589.1"/>
    <property type="molecule type" value="Genomic_DNA"/>
</dbReference>